<organism evidence="1 2">
    <name type="scientific">Natronocella acetinitrilica</name>
    <dbReference type="NCBI Taxonomy" id="414046"/>
    <lineage>
        <taxon>Bacteria</taxon>
        <taxon>Pseudomonadati</taxon>
        <taxon>Pseudomonadota</taxon>
        <taxon>Gammaproteobacteria</taxon>
        <taxon>Chromatiales</taxon>
        <taxon>Ectothiorhodospiraceae</taxon>
        <taxon>Natronocella</taxon>
    </lineage>
</organism>
<dbReference type="Proteomes" id="UP001205843">
    <property type="component" value="Unassembled WGS sequence"/>
</dbReference>
<dbReference type="EMBL" id="JALJXV010000008">
    <property type="protein sequence ID" value="MCP1676109.1"/>
    <property type="molecule type" value="Genomic_DNA"/>
</dbReference>
<protein>
    <submittedName>
        <fullName evidence="1">N-acyltransferase</fullName>
    </submittedName>
</protein>
<dbReference type="PANTHER" id="PTHR47017:SF1">
    <property type="entry name" value="ACYL-COA"/>
    <property type="match status" value="1"/>
</dbReference>
<keyword evidence="2" id="KW-1185">Reference proteome</keyword>
<gene>
    <name evidence="1" type="ORF">J2T57_003268</name>
</gene>
<dbReference type="RefSeq" id="WP_253480864.1">
    <property type="nucleotide sequence ID" value="NZ_JALJXV010000008.1"/>
</dbReference>
<name>A0AAE3G6T6_9GAMM</name>
<dbReference type="InterPro" id="IPR016181">
    <property type="entry name" value="Acyl_CoA_acyltransferase"/>
</dbReference>
<dbReference type="AlphaFoldDB" id="A0AAE3G6T6"/>
<accession>A0AAE3G6T6</accession>
<dbReference type="Gene3D" id="3.40.630.30">
    <property type="match status" value="1"/>
</dbReference>
<sequence length="386" mass="43569">MQVRTITSLDSVPAQRWNHLNGAENPFLRHEFLHALERHGAVSQGNGWQPLHLLLESDNGELLGAAPAYLKGNSWGEFVFDWAWANAYERAGGDYYPKLVMAVPYTPATGPRVLVQPGFSAEQAMAHLAAAAVALCRGQGLSGAHCLFAEAQQGSGFIEAGWMRRAGCQFHWNNQGYADFDAFLDTLSNKKRKNIRRERRLAAEAGLTFRIVPGDQVDDGAWDTFHDFYTRTFEEHGNLPVLTRAFFAEIGEKLAGRVLMVQAWQDNRMDGAALLLRSDDSLYGRYWGCRVEHPGMHFETCYYQGIEYCIREGLDWFEPGAQGEHKIARGFLPRQTHSLHWIEDEGFRRAIADFLHRETPMVRGYMEELATHSPYKAGCAPAMESR</sequence>
<proteinExistence type="predicted"/>
<reference evidence="1" key="1">
    <citation type="submission" date="2022-03" db="EMBL/GenBank/DDBJ databases">
        <title>Genomic Encyclopedia of Type Strains, Phase III (KMG-III): the genomes of soil and plant-associated and newly described type strains.</title>
        <authorList>
            <person name="Whitman W."/>
        </authorList>
    </citation>
    <scope>NUCLEOTIDE SEQUENCE</scope>
    <source>
        <strain evidence="1">ANL 6-2</strain>
    </source>
</reference>
<comment type="caution">
    <text evidence="1">The sequence shown here is derived from an EMBL/GenBank/DDBJ whole genome shotgun (WGS) entry which is preliminary data.</text>
</comment>
<dbReference type="SUPFAM" id="SSF55729">
    <property type="entry name" value="Acyl-CoA N-acyltransferases (Nat)"/>
    <property type="match status" value="1"/>
</dbReference>
<dbReference type="Pfam" id="PF04339">
    <property type="entry name" value="FemAB_like"/>
    <property type="match status" value="1"/>
</dbReference>
<evidence type="ECO:0000313" key="1">
    <source>
        <dbReference type="EMBL" id="MCP1676109.1"/>
    </source>
</evidence>
<dbReference type="InterPro" id="IPR007434">
    <property type="entry name" value="FemAB-like"/>
</dbReference>
<dbReference type="PANTHER" id="PTHR47017">
    <property type="entry name" value="ACYL-COA"/>
    <property type="match status" value="1"/>
</dbReference>
<evidence type="ECO:0000313" key="2">
    <source>
        <dbReference type="Proteomes" id="UP001205843"/>
    </source>
</evidence>